<feature type="domain" description="GerMN" evidence="2">
    <location>
        <begin position="95"/>
        <end position="180"/>
    </location>
</feature>
<dbReference type="Pfam" id="PF10646">
    <property type="entry name" value="Germane"/>
    <property type="match status" value="2"/>
</dbReference>
<proteinExistence type="predicted"/>
<protein>
    <recommendedName>
        <fullName evidence="2">GerMN domain-containing protein</fullName>
    </recommendedName>
</protein>
<accession>A0A2K2FJ66</accession>
<dbReference type="EMBL" id="NIOJ01000024">
    <property type="protein sequence ID" value="PNT98816.1"/>
    <property type="molecule type" value="Genomic_DNA"/>
</dbReference>
<gene>
    <name evidence="3" type="ORF">CDQ84_10240</name>
</gene>
<dbReference type="InterPro" id="IPR019606">
    <property type="entry name" value="GerMN"/>
</dbReference>
<dbReference type="AlphaFoldDB" id="A0A2K2FJ66"/>
<dbReference type="PROSITE" id="PS51257">
    <property type="entry name" value="PROKAR_LIPOPROTEIN"/>
    <property type="match status" value="1"/>
</dbReference>
<sequence>MKQNMKRNITLTITLAVIITTISACSFMKGKESDAPQDTDLPASTTQTSTSDTAPDESNTTGENKITLSLYFANEDKSAVVKEMREVAVEDGDMVRAAIEALIEGPSEKNLKRSMPENTRLIESSIDGDTVIVNFSKEFLNANGMAEVIARASLVNTLTDMEGIRKVKILVEGEALIGPSGLPFGELERFELDAQGQPVEGETRAVTLYYGNAEGEALIAEKREAYIYKDEPIEAEVFYELTKAPITRGLNPTIPEGTRVLSVETKDGICHLNLSKEFLENSTGGSAGELMTIYSIVNTLTELPGIEKVQFLIEGEIRETYIHMELGEPIERNEDAIAE</sequence>
<evidence type="ECO:0000313" key="3">
    <source>
        <dbReference type="EMBL" id="PNT98816.1"/>
    </source>
</evidence>
<keyword evidence="4" id="KW-1185">Reference proteome</keyword>
<evidence type="ECO:0000259" key="2">
    <source>
        <dbReference type="SMART" id="SM00909"/>
    </source>
</evidence>
<reference evidence="3 4" key="1">
    <citation type="submission" date="2017-06" db="EMBL/GenBank/DDBJ databases">
        <title>Investigating the central metabolism of Clostridium thermosuccinogenes.</title>
        <authorList>
            <person name="Koendjbiharie J.G."/>
            <person name="van Kranenburg R."/>
        </authorList>
    </citation>
    <scope>NUCLEOTIDE SEQUENCE [LARGE SCALE GENOMIC DNA]</scope>
    <source>
        <strain evidence="3 4">DSM 5806</strain>
    </source>
</reference>
<dbReference type="Proteomes" id="UP000236151">
    <property type="component" value="Unassembled WGS sequence"/>
</dbReference>
<dbReference type="KEGG" id="cthd:CDO33_14495"/>
<feature type="compositionally biased region" description="Low complexity" evidence="1">
    <location>
        <begin position="44"/>
        <end position="53"/>
    </location>
</feature>
<feature type="region of interest" description="Disordered" evidence="1">
    <location>
        <begin position="30"/>
        <end position="62"/>
    </location>
</feature>
<feature type="domain" description="GerMN" evidence="2">
    <location>
        <begin position="234"/>
        <end position="322"/>
    </location>
</feature>
<evidence type="ECO:0000313" key="4">
    <source>
        <dbReference type="Proteomes" id="UP000236151"/>
    </source>
</evidence>
<evidence type="ECO:0000256" key="1">
    <source>
        <dbReference type="SAM" id="MobiDB-lite"/>
    </source>
</evidence>
<comment type="caution">
    <text evidence="3">The sequence shown here is derived from an EMBL/GenBank/DDBJ whole genome shotgun (WGS) entry which is preliminary data.</text>
</comment>
<dbReference type="SMART" id="SM00909">
    <property type="entry name" value="Germane"/>
    <property type="match status" value="2"/>
</dbReference>
<name>A0A2K2FJ66_9CLOT</name>
<organism evidence="3 4">
    <name type="scientific">Clostridium thermosuccinogenes</name>
    <dbReference type="NCBI Taxonomy" id="84032"/>
    <lineage>
        <taxon>Bacteria</taxon>
        <taxon>Bacillati</taxon>
        <taxon>Bacillota</taxon>
        <taxon>Clostridia</taxon>
        <taxon>Eubacteriales</taxon>
        <taxon>Clostridiaceae</taxon>
        <taxon>Clostridium</taxon>
    </lineage>
</organism>